<sequence length="957" mass="104965">MSFTSALQQVSNQLTSVLATGKLQTNTDAYIIASSKRSEISELRAQLTSQSKEKKKTALKKVIASMTLGKDVSSLFTEVVNCIQTTNVELKKLVYLYLINFARIRPDLAVLAINTFRKDCQDQNPIVRALAIRTLGCIKLHTCVEYVIDPLQKLCQDPDPYVRKCAVISVGKVYDTNPQMCLDNGLVHMLKNMLQQETSHLVIVNILATLQEIAQPGDPLVLDTRTVQRLISSLSECGEWGQVIVLDAISTCYNPPTNQTREIMIDKLTSRLTHNNAAVVLAAVRLIIKLILELDNNEVMLQNTLEKRIVPALTSLLASETPEIAYSILRNIRIIQTKFPQNSFANDFRAFYVKFNDPPYIKYEKLEMMTACAIANTDPKAVQHIINELIEYSLEADLDFVRRSVRALGRAALLLPSHCNSIVVALMNALDMAAVVDEVVVVMSDILRRFPGHHTAAVPAIVAAAEHVDCDSAKQATIWILGEFCESVPECLPALEAHIQSCASESEEVQIQLLRATAAVAVKLRKRALFNNCVTELSDGGKIGIRAGGAAVRSAYKNASQNAPQSAYKVGCKSVVLLERVAFYTQLLDGDQTFAKEVICRPKPPISTEFLHMPSELVDCLIANIGNTASVLHDYPETFVAKIRDKDAMRGATVLEDSDDDENREVISGRGSVRRHDTGERPETGEARGSDTGGSLPNYLDGPEHNIRADTHSGRDLLEGVPGDEPQVLYGDGQYTIRGNVARLSADDRRVNLCVAPAEGAGTDEGAPSPSWSVTIDKNSFGLQVAQGAVVAADSRTHSLRLEELDNYSGEPPIPPLTLTAHIGNLCSVPIPYSVLHLLTDRRAVPKDTYKKHWTRMGETRQLSFFASNAGNTPVDVQKAIASLDQAFLRLVTKSEAPTHSTLYLSAVTINKLLILCEYSFQSDAPGILISMRADAPMVAQLVADDLCALMNWVKKV</sequence>
<dbReference type="SUPFAM" id="SSF55711">
    <property type="entry name" value="Subdomain of clathrin and coatomer appendage domain"/>
    <property type="match status" value="1"/>
</dbReference>
<evidence type="ECO:0000259" key="7">
    <source>
        <dbReference type="Pfam" id="PF01602"/>
    </source>
</evidence>
<dbReference type="Gene3D" id="3.30.310.10">
    <property type="entry name" value="TATA-Binding Protein"/>
    <property type="match status" value="1"/>
</dbReference>
<evidence type="ECO:0000256" key="1">
    <source>
        <dbReference type="ARBA" id="ARBA00004308"/>
    </source>
</evidence>
<dbReference type="OrthoDB" id="10254310at2759"/>
<dbReference type="Pfam" id="PF01602">
    <property type="entry name" value="Adaptin_N"/>
    <property type="match status" value="1"/>
</dbReference>
<feature type="compositionally biased region" description="Basic and acidic residues" evidence="6">
    <location>
        <begin position="702"/>
        <end position="718"/>
    </location>
</feature>
<dbReference type="InterPro" id="IPR015151">
    <property type="entry name" value="B-adaptin_app_sub_C"/>
</dbReference>
<comment type="subcellular location">
    <subcellularLocation>
        <location evidence="1">Endomembrane system</location>
    </subcellularLocation>
</comment>
<feature type="compositionally biased region" description="Basic and acidic residues" evidence="6">
    <location>
        <begin position="674"/>
        <end position="689"/>
    </location>
</feature>
<dbReference type="InterPro" id="IPR009028">
    <property type="entry name" value="Coatomer/calthrin_app_sub_C"/>
</dbReference>
<evidence type="ECO:0000256" key="4">
    <source>
        <dbReference type="ARBA" id="ARBA00022927"/>
    </source>
</evidence>
<keyword evidence="10" id="KW-1185">Reference proteome</keyword>
<reference evidence="9" key="1">
    <citation type="submission" date="2013-12" db="EMBL/GenBank/DDBJ databases">
        <authorList>
            <person name="Omoto C.K."/>
            <person name="Sibley D."/>
            <person name="Venepally P."/>
            <person name="Hadjithomas M."/>
            <person name="Karamycheva S."/>
            <person name="Brunk B."/>
            <person name="Roos D."/>
            <person name="Caler E."/>
            <person name="Lorenzi H."/>
        </authorList>
    </citation>
    <scope>NUCLEOTIDE SEQUENCE</scope>
</reference>
<dbReference type="GO" id="GO:0006886">
    <property type="term" value="P:intracellular protein transport"/>
    <property type="evidence" value="ECO:0007669"/>
    <property type="project" value="InterPro"/>
</dbReference>
<organism evidence="9 10">
    <name type="scientific">Gregarina niphandrodes</name>
    <name type="common">Septate eugregarine</name>
    <dbReference type="NCBI Taxonomy" id="110365"/>
    <lineage>
        <taxon>Eukaryota</taxon>
        <taxon>Sar</taxon>
        <taxon>Alveolata</taxon>
        <taxon>Apicomplexa</taxon>
        <taxon>Conoidasida</taxon>
        <taxon>Gregarinasina</taxon>
        <taxon>Eugregarinorida</taxon>
        <taxon>Gregarinidae</taxon>
        <taxon>Gregarina</taxon>
    </lineage>
</organism>
<evidence type="ECO:0000313" key="9">
    <source>
        <dbReference type="EMBL" id="EZG68466.1"/>
    </source>
</evidence>
<evidence type="ECO:0000259" key="8">
    <source>
        <dbReference type="Pfam" id="PF09066"/>
    </source>
</evidence>
<feature type="domain" description="Clathrin/coatomer adaptor adaptin-like N-terminal" evidence="7">
    <location>
        <begin position="38"/>
        <end position="521"/>
    </location>
</feature>
<dbReference type="GeneID" id="22912274"/>
<dbReference type="GO" id="GO:0012505">
    <property type="term" value="C:endomembrane system"/>
    <property type="evidence" value="ECO:0007669"/>
    <property type="project" value="UniProtKB-SubCell"/>
</dbReference>
<keyword evidence="3" id="KW-0813">Transport</keyword>
<dbReference type="Proteomes" id="UP000019763">
    <property type="component" value="Unassembled WGS sequence"/>
</dbReference>
<dbReference type="Gene3D" id="1.25.10.10">
    <property type="entry name" value="Leucine-rich Repeat Variant"/>
    <property type="match status" value="1"/>
</dbReference>
<keyword evidence="4" id="KW-0653">Protein transport</keyword>
<dbReference type="AlphaFoldDB" id="A0A023B865"/>
<dbReference type="VEuPathDB" id="CryptoDB:GNI_062170"/>
<comment type="caution">
    <text evidence="9">The sequence shown here is derived from an EMBL/GenBank/DDBJ whole genome shotgun (WGS) entry which is preliminary data.</text>
</comment>
<dbReference type="InterPro" id="IPR016024">
    <property type="entry name" value="ARM-type_fold"/>
</dbReference>
<proteinExistence type="inferred from homology"/>
<evidence type="ECO:0000256" key="2">
    <source>
        <dbReference type="ARBA" id="ARBA00006613"/>
    </source>
</evidence>
<dbReference type="PANTHER" id="PTHR11134">
    <property type="entry name" value="ADAPTOR COMPLEX SUBUNIT BETA FAMILY MEMBER"/>
    <property type="match status" value="1"/>
</dbReference>
<dbReference type="SUPFAM" id="SSF48371">
    <property type="entry name" value="ARM repeat"/>
    <property type="match status" value="1"/>
</dbReference>
<dbReference type="InterPro" id="IPR011989">
    <property type="entry name" value="ARM-like"/>
</dbReference>
<protein>
    <submittedName>
        <fullName evidence="9">Beta adaptin</fullName>
    </submittedName>
</protein>
<dbReference type="InterPro" id="IPR026739">
    <property type="entry name" value="AP_beta"/>
</dbReference>
<gene>
    <name evidence="9" type="ORF">GNI_062170</name>
</gene>
<evidence type="ECO:0000313" key="10">
    <source>
        <dbReference type="Proteomes" id="UP000019763"/>
    </source>
</evidence>
<dbReference type="GO" id="GO:0016192">
    <property type="term" value="P:vesicle-mediated transport"/>
    <property type="evidence" value="ECO:0007669"/>
    <property type="project" value="InterPro"/>
</dbReference>
<accession>A0A023B865</accession>
<evidence type="ECO:0000256" key="3">
    <source>
        <dbReference type="ARBA" id="ARBA00022448"/>
    </source>
</evidence>
<feature type="region of interest" description="Disordered" evidence="6">
    <location>
        <begin position="654"/>
        <end position="722"/>
    </location>
</feature>
<dbReference type="InterPro" id="IPR002553">
    <property type="entry name" value="Clathrin/coatomer_adapt-like_N"/>
</dbReference>
<dbReference type="EMBL" id="AFNH02000471">
    <property type="protein sequence ID" value="EZG68466.1"/>
    <property type="molecule type" value="Genomic_DNA"/>
</dbReference>
<dbReference type="GO" id="GO:0030131">
    <property type="term" value="C:clathrin adaptor complex"/>
    <property type="evidence" value="ECO:0007669"/>
    <property type="project" value="InterPro"/>
</dbReference>
<dbReference type="RefSeq" id="XP_011134571.1">
    <property type="nucleotide sequence ID" value="XM_011136269.1"/>
</dbReference>
<evidence type="ECO:0000256" key="6">
    <source>
        <dbReference type="SAM" id="MobiDB-lite"/>
    </source>
</evidence>
<comment type="similarity">
    <text evidence="2">Belongs to the adaptor complexes large subunit family.</text>
</comment>
<feature type="domain" description="Beta-adaptin appendage C-terminal subdomain" evidence="8">
    <location>
        <begin position="845"/>
        <end position="950"/>
    </location>
</feature>
<dbReference type="InterPro" id="IPR012295">
    <property type="entry name" value="TBP_dom_sf"/>
</dbReference>
<dbReference type="Pfam" id="PF09066">
    <property type="entry name" value="B2-adapt-app_C"/>
    <property type="match status" value="1"/>
</dbReference>
<dbReference type="eggNOG" id="KOG1061">
    <property type="taxonomic scope" value="Eukaryota"/>
</dbReference>
<keyword evidence="5" id="KW-0472">Membrane</keyword>
<name>A0A023B865_GRENI</name>
<evidence type="ECO:0000256" key="5">
    <source>
        <dbReference type="ARBA" id="ARBA00023136"/>
    </source>
</evidence>